<comment type="caution">
    <text evidence="1">The sequence shown here is derived from an EMBL/GenBank/DDBJ whole genome shotgun (WGS) entry which is preliminary data.</text>
</comment>
<dbReference type="EMBL" id="JACHXW010000006">
    <property type="protein sequence ID" value="MBB3152383.1"/>
    <property type="molecule type" value="Genomic_DNA"/>
</dbReference>
<name>A0A7W5C787_9BACL</name>
<dbReference type="Gene3D" id="3.90.1720.10">
    <property type="entry name" value="endopeptidase domain like (from Nostoc punctiforme)"/>
    <property type="match status" value="1"/>
</dbReference>
<accession>A0A7W5C787</accession>
<reference evidence="1 2" key="1">
    <citation type="submission" date="2020-08" db="EMBL/GenBank/DDBJ databases">
        <title>Genomic Encyclopedia of Type Strains, Phase III (KMG-III): the genomes of soil and plant-associated and newly described type strains.</title>
        <authorList>
            <person name="Whitman W."/>
        </authorList>
    </citation>
    <scope>NUCLEOTIDE SEQUENCE [LARGE SCALE GENOMIC DNA]</scope>
    <source>
        <strain evidence="1 2">CECT 8234</strain>
    </source>
</reference>
<protein>
    <submittedName>
        <fullName evidence="1">Uncharacterized protein</fullName>
    </submittedName>
</protein>
<dbReference type="InterPro" id="IPR038765">
    <property type="entry name" value="Papain-like_cys_pep_sf"/>
</dbReference>
<keyword evidence="2" id="KW-1185">Reference proteome</keyword>
<dbReference type="RefSeq" id="WP_183562289.1">
    <property type="nucleotide sequence ID" value="NZ_CBCSLB010000005.1"/>
</dbReference>
<dbReference type="SUPFAM" id="SSF54001">
    <property type="entry name" value="Cysteine proteinases"/>
    <property type="match status" value="1"/>
</dbReference>
<evidence type="ECO:0000313" key="2">
    <source>
        <dbReference type="Proteomes" id="UP000518605"/>
    </source>
</evidence>
<sequence>MNREKEIYVLLTNTGTLFSKTIRWYTKNMLNHASIAFDSDLNEVYSFGRKNPSNPFFAGFVKEDVRGVFFEHSTCALYRCTISHCAYINIRNQIQYMEKNRDQYKYNLLGMLGIMLNIEMKRDYAYFCSQFVASVFEESGVNLVNKPSLFVTPADLENTTLLELVYHGKLHAYTGVAEEIKATGTFRTA</sequence>
<gene>
    <name evidence="1" type="ORF">FHS16_002433</name>
</gene>
<organism evidence="1 2">
    <name type="scientific">Paenibacillus endophyticus</name>
    <dbReference type="NCBI Taxonomy" id="1294268"/>
    <lineage>
        <taxon>Bacteria</taxon>
        <taxon>Bacillati</taxon>
        <taxon>Bacillota</taxon>
        <taxon>Bacilli</taxon>
        <taxon>Bacillales</taxon>
        <taxon>Paenibacillaceae</taxon>
        <taxon>Paenibacillus</taxon>
    </lineage>
</organism>
<dbReference type="Proteomes" id="UP000518605">
    <property type="component" value="Unassembled WGS sequence"/>
</dbReference>
<proteinExistence type="predicted"/>
<evidence type="ECO:0000313" key="1">
    <source>
        <dbReference type="EMBL" id="MBB3152383.1"/>
    </source>
</evidence>
<dbReference type="AlphaFoldDB" id="A0A7W5C787"/>